<dbReference type="EMBL" id="SBLB01000011">
    <property type="protein sequence ID" value="RYC66882.1"/>
    <property type="molecule type" value="Genomic_DNA"/>
</dbReference>
<dbReference type="PRINTS" id="PR01438">
    <property type="entry name" value="UNVRSLSTRESS"/>
</dbReference>
<dbReference type="SUPFAM" id="SSF52402">
    <property type="entry name" value="Adenine nucleotide alpha hydrolases-like"/>
    <property type="match status" value="2"/>
</dbReference>
<organism evidence="3 4">
    <name type="scientific">Spirosoma sordidisoli</name>
    <dbReference type="NCBI Taxonomy" id="2502893"/>
    <lineage>
        <taxon>Bacteria</taxon>
        <taxon>Pseudomonadati</taxon>
        <taxon>Bacteroidota</taxon>
        <taxon>Cytophagia</taxon>
        <taxon>Cytophagales</taxon>
        <taxon>Cytophagaceae</taxon>
        <taxon>Spirosoma</taxon>
    </lineage>
</organism>
<comment type="caution">
    <text evidence="3">The sequence shown here is derived from an EMBL/GenBank/DDBJ whole genome shotgun (WGS) entry which is preliminary data.</text>
</comment>
<accession>A0A4Q2UEY4</accession>
<evidence type="ECO:0000313" key="4">
    <source>
        <dbReference type="Proteomes" id="UP000290407"/>
    </source>
</evidence>
<dbReference type="Gene3D" id="3.40.50.12370">
    <property type="match status" value="1"/>
</dbReference>
<comment type="similarity">
    <text evidence="1">Belongs to the universal stress protein A family.</text>
</comment>
<evidence type="ECO:0000259" key="2">
    <source>
        <dbReference type="Pfam" id="PF00582"/>
    </source>
</evidence>
<dbReference type="InterPro" id="IPR006016">
    <property type="entry name" value="UspA"/>
</dbReference>
<protein>
    <submittedName>
        <fullName evidence="3">Universal stress protein</fullName>
    </submittedName>
</protein>
<dbReference type="RefSeq" id="WP_129606000.1">
    <property type="nucleotide sequence ID" value="NZ_SBLB01000011.1"/>
</dbReference>
<dbReference type="PANTHER" id="PTHR46268:SF6">
    <property type="entry name" value="UNIVERSAL STRESS PROTEIN UP12"/>
    <property type="match status" value="1"/>
</dbReference>
<keyword evidence="4" id="KW-1185">Reference proteome</keyword>
<dbReference type="PANTHER" id="PTHR46268">
    <property type="entry name" value="STRESS RESPONSE PROTEIN NHAX"/>
    <property type="match status" value="1"/>
</dbReference>
<dbReference type="AlphaFoldDB" id="A0A4Q2UEY4"/>
<sequence length="273" mass="29797">MKTIVLATDFSTGANRAAHVAAQLARDQGASLVLVHVFHFWPANPPELNGDFPLSATAMRDEGQQAISQLAHELHSQYGAGLPIRSLVREGYVIPTIQEITRHEKADLLVMSTVGSAPQSAQLMGSIASAMVSETNVPLLLIPPSAGYAAIKNIVLAVDLNNPPDAIVLETALRFVRQFDSVVNMLSIHERPSDETVRSRAEHLRRLLASVPHTLTILPGDAVYETLLTFAHANKADLIMMLPQPHNWFVRLFSEGNTERMARLTDIPLLAVV</sequence>
<proteinExistence type="inferred from homology"/>
<name>A0A4Q2UEY4_9BACT</name>
<evidence type="ECO:0000256" key="1">
    <source>
        <dbReference type="ARBA" id="ARBA00008791"/>
    </source>
</evidence>
<feature type="domain" description="UspA" evidence="2">
    <location>
        <begin position="1"/>
        <end position="143"/>
    </location>
</feature>
<feature type="domain" description="UspA" evidence="2">
    <location>
        <begin position="151"/>
        <end position="272"/>
    </location>
</feature>
<dbReference type="Proteomes" id="UP000290407">
    <property type="component" value="Unassembled WGS sequence"/>
</dbReference>
<dbReference type="Pfam" id="PF00582">
    <property type="entry name" value="Usp"/>
    <property type="match status" value="2"/>
</dbReference>
<dbReference type="CDD" id="cd00293">
    <property type="entry name" value="USP-like"/>
    <property type="match status" value="2"/>
</dbReference>
<dbReference type="InterPro" id="IPR006015">
    <property type="entry name" value="Universal_stress_UspA"/>
</dbReference>
<evidence type="ECO:0000313" key="3">
    <source>
        <dbReference type="EMBL" id="RYC66882.1"/>
    </source>
</evidence>
<reference evidence="3 4" key="1">
    <citation type="submission" date="2019-01" db="EMBL/GenBank/DDBJ databases">
        <title>Spirosoma flava sp. nov., a propanil-degrading bacterium isolated from herbicide-contaminated soil.</title>
        <authorList>
            <person name="Zhang L."/>
            <person name="Jiang J.-D."/>
        </authorList>
    </citation>
    <scope>NUCLEOTIDE SEQUENCE [LARGE SCALE GENOMIC DNA]</scope>
    <source>
        <strain evidence="3 4">TY50</strain>
    </source>
</reference>
<gene>
    <name evidence="3" type="ORF">EQG79_27660</name>
</gene>